<dbReference type="CDD" id="cd00037">
    <property type="entry name" value="CLECT"/>
    <property type="match status" value="1"/>
</dbReference>
<dbReference type="InterPro" id="IPR036772">
    <property type="entry name" value="SRCR-like_dom_sf"/>
</dbReference>
<dbReference type="SMART" id="SM00710">
    <property type="entry name" value="PbH1"/>
    <property type="match status" value="16"/>
</dbReference>
<dbReference type="InterPro" id="IPR006626">
    <property type="entry name" value="PbH1"/>
</dbReference>
<keyword evidence="7" id="KW-0812">Transmembrane</keyword>
<name>A0A1D1UT84_RAMVA</name>
<evidence type="ECO:0000256" key="1">
    <source>
        <dbReference type="ARBA" id="ARBA00022729"/>
    </source>
</evidence>
<keyword evidence="11" id="KW-1185">Reference proteome</keyword>
<comment type="caution">
    <text evidence="10">The sequence shown here is derived from an EMBL/GenBank/DDBJ whole genome shotgun (WGS) entry which is preliminary data.</text>
</comment>
<keyword evidence="5" id="KW-0325">Glycoprotein</keyword>
<dbReference type="InterPro" id="IPR016186">
    <property type="entry name" value="C-type_lectin-like/link_sf"/>
</dbReference>
<dbReference type="PROSITE" id="PS00420">
    <property type="entry name" value="SRCR_1"/>
    <property type="match status" value="1"/>
</dbReference>
<dbReference type="InterPro" id="IPR053243">
    <property type="entry name" value="SJ_maturation_regulator"/>
</dbReference>
<dbReference type="GO" id="GO:0045217">
    <property type="term" value="P:cell-cell junction maintenance"/>
    <property type="evidence" value="ECO:0007669"/>
    <property type="project" value="TreeGrafter"/>
</dbReference>
<dbReference type="Gene3D" id="2.60.120.290">
    <property type="entry name" value="Spermadhesin, CUB domain"/>
    <property type="match status" value="1"/>
</dbReference>
<feature type="transmembrane region" description="Helical" evidence="7">
    <location>
        <begin position="2709"/>
        <end position="2733"/>
    </location>
</feature>
<feature type="disulfide bond" evidence="6">
    <location>
        <begin position="1964"/>
        <end position="1974"/>
    </location>
</feature>
<evidence type="ECO:0000313" key="10">
    <source>
        <dbReference type="EMBL" id="GAU92894.1"/>
    </source>
</evidence>
<keyword evidence="7" id="KW-1133">Transmembrane helix</keyword>
<keyword evidence="1 8" id="KW-0732">Signal</keyword>
<comment type="caution">
    <text evidence="6">Lacks conserved residue(s) required for the propagation of feature annotation.</text>
</comment>
<dbReference type="GO" id="GO:0016020">
    <property type="term" value="C:membrane"/>
    <property type="evidence" value="ECO:0007669"/>
    <property type="project" value="InterPro"/>
</dbReference>
<dbReference type="PRINTS" id="PR00258">
    <property type="entry name" value="SPERACTRCPTR"/>
</dbReference>
<dbReference type="CDD" id="cd00041">
    <property type="entry name" value="CUB"/>
    <property type="match status" value="1"/>
</dbReference>
<dbReference type="PANTHER" id="PTHR47653:SF1">
    <property type="entry name" value="DELETED IN MALIGNANT BRAIN TUMORS 1 PROTEIN"/>
    <property type="match status" value="1"/>
</dbReference>
<dbReference type="Gene3D" id="2.160.20.10">
    <property type="entry name" value="Single-stranded right-handed beta-helix, Pectin lyase-like"/>
    <property type="match status" value="2"/>
</dbReference>
<dbReference type="Gene3D" id="3.10.100.10">
    <property type="entry name" value="Mannose-Binding Protein A, subunit A"/>
    <property type="match status" value="1"/>
</dbReference>
<evidence type="ECO:0000259" key="9">
    <source>
        <dbReference type="PROSITE" id="PS50287"/>
    </source>
</evidence>
<dbReference type="InterPro" id="IPR012334">
    <property type="entry name" value="Pectin_lyas_fold"/>
</dbReference>
<evidence type="ECO:0000256" key="7">
    <source>
        <dbReference type="SAM" id="Phobius"/>
    </source>
</evidence>
<feature type="domain" description="SRCR" evidence="9">
    <location>
        <begin position="1891"/>
        <end position="2001"/>
    </location>
</feature>
<evidence type="ECO:0000256" key="2">
    <source>
        <dbReference type="ARBA" id="ARBA00022737"/>
    </source>
</evidence>
<dbReference type="SUPFAM" id="SSF49854">
    <property type="entry name" value="Spermadhesin, CUB domain"/>
    <property type="match status" value="1"/>
</dbReference>
<dbReference type="SUPFAM" id="SSF56487">
    <property type="entry name" value="SRCR-like"/>
    <property type="match status" value="3"/>
</dbReference>
<gene>
    <name evidence="10" type="primary">RvY_04915-1</name>
    <name evidence="10" type="synonym">RvY_04915.1</name>
    <name evidence="10" type="ORF">RvY_04915</name>
</gene>
<dbReference type="Gene3D" id="3.10.250.10">
    <property type="entry name" value="SRCR-like domain"/>
    <property type="match status" value="3"/>
</dbReference>
<feature type="domain" description="SRCR" evidence="9">
    <location>
        <begin position="133"/>
        <end position="237"/>
    </location>
</feature>
<dbReference type="PROSITE" id="PS50287">
    <property type="entry name" value="SRCR_2"/>
    <property type="match status" value="3"/>
</dbReference>
<dbReference type="InterPro" id="IPR016187">
    <property type="entry name" value="CTDL_fold"/>
</dbReference>
<dbReference type="SMART" id="SM00202">
    <property type="entry name" value="SR"/>
    <property type="match status" value="3"/>
</dbReference>
<dbReference type="Proteomes" id="UP000186922">
    <property type="component" value="Unassembled WGS sequence"/>
</dbReference>
<dbReference type="InterPro" id="IPR035914">
    <property type="entry name" value="Sperma_CUB_dom_sf"/>
</dbReference>
<dbReference type="SUPFAM" id="SSF51126">
    <property type="entry name" value="Pectin lyase-like"/>
    <property type="match status" value="2"/>
</dbReference>
<keyword evidence="4" id="KW-0675">Receptor</keyword>
<evidence type="ECO:0000256" key="5">
    <source>
        <dbReference type="ARBA" id="ARBA00023180"/>
    </source>
</evidence>
<dbReference type="SUPFAM" id="SSF56436">
    <property type="entry name" value="C-type lectin-like"/>
    <property type="match status" value="1"/>
</dbReference>
<dbReference type="InterPro" id="IPR001190">
    <property type="entry name" value="SRCR"/>
</dbReference>
<evidence type="ECO:0000256" key="3">
    <source>
        <dbReference type="ARBA" id="ARBA00023157"/>
    </source>
</evidence>
<dbReference type="STRING" id="947166.A0A1D1UT84"/>
<proteinExistence type="predicted"/>
<dbReference type="Pfam" id="PF00530">
    <property type="entry name" value="SRCR"/>
    <property type="match status" value="3"/>
</dbReference>
<evidence type="ECO:0000313" key="11">
    <source>
        <dbReference type="Proteomes" id="UP000186922"/>
    </source>
</evidence>
<feature type="signal peptide" evidence="8">
    <location>
        <begin position="1"/>
        <end position="31"/>
    </location>
</feature>
<evidence type="ECO:0000256" key="8">
    <source>
        <dbReference type="SAM" id="SignalP"/>
    </source>
</evidence>
<organism evidence="10 11">
    <name type="scientific">Ramazzottius varieornatus</name>
    <name type="common">Water bear</name>
    <name type="synonym">Tardigrade</name>
    <dbReference type="NCBI Taxonomy" id="947166"/>
    <lineage>
        <taxon>Eukaryota</taxon>
        <taxon>Metazoa</taxon>
        <taxon>Ecdysozoa</taxon>
        <taxon>Tardigrada</taxon>
        <taxon>Eutardigrada</taxon>
        <taxon>Parachela</taxon>
        <taxon>Hypsibioidea</taxon>
        <taxon>Ramazzottiidae</taxon>
        <taxon>Ramazzottius</taxon>
    </lineage>
</organism>
<feature type="disulfide bond" evidence="6">
    <location>
        <begin position="1063"/>
        <end position="1073"/>
    </location>
</feature>
<feature type="domain" description="SRCR" evidence="9">
    <location>
        <begin position="992"/>
        <end position="1094"/>
    </location>
</feature>
<protein>
    <recommendedName>
        <fullName evidence="9">SRCR domain-containing protein</fullName>
    </recommendedName>
</protein>
<dbReference type="InterPro" id="IPR011050">
    <property type="entry name" value="Pectin_lyase_fold/virulence"/>
</dbReference>
<dbReference type="PANTHER" id="PTHR47653">
    <property type="entry name" value="PROTEIN BARK BEETLE"/>
    <property type="match status" value="1"/>
</dbReference>
<feature type="disulfide bond" evidence="6">
    <location>
        <begin position="203"/>
        <end position="213"/>
    </location>
</feature>
<reference evidence="10 11" key="1">
    <citation type="journal article" date="2016" name="Nat. Commun.">
        <title>Extremotolerant tardigrade genome and improved radiotolerance of human cultured cells by tardigrade-unique protein.</title>
        <authorList>
            <person name="Hashimoto T."/>
            <person name="Horikawa D.D."/>
            <person name="Saito Y."/>
            <person name="Kuwahara H."/>
            <person name="Kozuka-Hata H."/>
            <person name="Shin-I T."/>
            <person name="Minakuchi Y."/>
            <person name="Ohishi K."/>
            <person name="Motoyama A."/>
            <person name="Aizu T."/>
            <person name="Enomoto A."/>
            <person name="Kondo K."/>
            <person name="Tanaka S."/>
            <person name="Hara Y."/>
            <person name="Koshikawa S."/>
            <person name="Sagara H."/>
            <person name="Miura T."/>
            <person name="Yokobori S."/>
            <person name="Miyagawa K."/>
            <person name="Suzuki Y."/>
            <person name="Kubo T."/>
            <person name="Oyama M."/>
            <person name="Kohara Y."/>
            <person name="Fujiyama A."/>
            <person name="Arakawa K."/>
            <person name="Katayama T."/>
            <person name="Toyoda A."/>
            <person name="Kunieda T."/>
        </authorList>
    </citation>
    <scope>NUCLEOTIDE SEQUENCE [LARGE SCALE GENOMIC DNA]</scope>
    <source>
        <strain evidence="10 11">YOKOZUNA-1</strain>
    </source>
</reference>
<accession>A0A1D1UT84</accession>
<dbReference type="InterPro" id="IPR000859">
    <property type="entry name" value="CUB_dom"/>
</dbReference>
<evidence type="ECO:0000256" key="6">
    <source>
        <dbReference type="PROSITE-ProRule" id="PRU00196"/>
    </source>
</evidence>
<keyword evidence="7" id="KW-0472">Membrane</keyword>
<dbReference type="EMBL" id="BDGG01000002">
    <property type="protein sequence ID" value="GAU92894.1"/>
    <property type="molecule type" value="Genomic_DNA"/>
</dbReference>
<evidence type="ECO:0000256" key="4">
    <source>
        <dbReference type="ARBA" id="ARBA00023170"/>
    </source>
</evidence>
<keyword evidence="2" id="KW-0677">Repeat</keyword>
<keyword evidence="3 6" id="KW-1015">Disulfide bond</keyword>
<sequence length="2925" mass="328001">MKPVFTLKNIMRLLLYLWGLLLCHKLDSISAQTPLTQLDIRPTGNSSCRLMHSPYRVQQSLLIPKGAVLHIEAGVRLEFLPGTGLVVEGALRALGEPGSKITMTSTAAPPPPNMDPAVLSTLRDDALSFRREIRLVRGLDPSHGQIQLLHKLKWRSVCTHSYNWTAEDIRVACVQMGYSHGIFDTWTDHMNDTDYMALPRPRCSGSEASLFRCPEFQSAQVSRKVCEGHPDILIKCLRHSPPIQRRHWMGIQFTGAAFITQFPHDRTVEVNVTQSVLQHVDIFYAGSGVDGKPTSAIEAAGAPPIVRNCSVQFSAFNGLNFTHTTGAAQILESSFRWNKGHGVSINSTEGNVTLRHVVAEFNSNDGIHYVHNDTFLHLPDTFCTRAQLGRSQSYPIYLSGYHWKKDYSSKGEDCTQKFYVNDGYLLTIHFVLLEASDLSSGTLEIRDGAESTSPLLAILPISNGTRPESLNTNGNRVWIRFRAASRRYVRFVIKITAGTHRHYDLNISNSVILGNGGRGIAVSNLRSGVHIDNTIVRESAYLAGVHISGGVGDVNITRSVITKNHGDGVNITYVGGRRNITMSKITENHKRGLAISFNETRPYRSCNQDTQIVDSFIEQNLLGGILFGNFCSFDSMLNITNTSFVGNQGIAVDIWSCLSSNGSFKEPDGFVVPVRWNLPPTTIEHTRPNGRGVLNVLMDRNNFLDSYSLGLRLRPAANVYGRIGNNTFARHQRGVIWIQNMEFPFDDEWSHLSAELTISENNFHNNEGPFVVSLGLSENSPFQRLDFTYNYLRDNVIIPASKHIRRHRSEGIIIAGSSNVFVNLNSLDNPASPIWLACHLRHPGSVINVTHNWWGTTIEPVIYDRVFAGKDRYDLASVAFRPYLSRSDLFDPEAIAPPPEFRKPFVRGNLIGGLYGDRSAILSGDYVVETDIIIQRNAVLSIRAGTKLHFVAGIGLLCQGKIVVDGTLEQPVELDLKKADAFMGLAGNESTVRLVNGPNQYEGRVEVFVEGQWGTVCNEMWTQKDAGVVCRQLGMAHAPEDFMFGLLHYGPGTGPILMSNVNCDDWDWDLAHCPHDPLTEHTCAHLQDIGVKCRAPGWAGMRLPITAEQSIIDHTVFREAGVLDLDTQSMSSALQVDFNVNHRIKNCVFEENANAGLVIINNHLQSGENYLQGPRFRRNAGSGLVIRSPGLSVIDGEFAQNGRAAFLYDPTISRYQQREITAYLNPTKRNPWHTYVIPTQGTQLDVRMESNQEVLLMSTGRPHETNGTVMVSITMKDLSYVMGIQVLNAPTRFTTETMKIYNGDKKALDIETWLVDERVAHFPVTSVSYRIAIEFYSGPRPAGNIMILLSPMKRNDDQALRQFVTSLENCRFIKNKRAMEVVHYDLLDQHENPHDIFRRFNNETIRILRSAIDSSVEEGLKVTNYQPVINAYRSIDSPDYFSLKSLSQISYVVSETTFSKNGAGIIQVKDGFLNVEASGNIYHWTITKSAIMDSTGPAIVLDFPISLGKRSYAMWDKRYMRAESVRLEYEKALENYWNQAFEGLLYGRYDQQWVESEHLRRLGYQPFHPSTENLGPYAVHNLKAWNNVVRNNRNTFLKVDGDFLRMEFANNSIVNNLCPPSFGLFQVSGTEKELDISDNAFAENSCKFVIEIAITSHTGSTGRVPANLVRNDIRGNMQNGPPALGVPNTDPVSYAVAVKGLQRINMTSNLLSNPSMEYEFVSGLKTERLNMQLEVQHNWWGSTNTTAIRSRIFDFDDWNCYAYAQFVPFLSAPDLSAFLTVPDTNAQMLPPEQISVLGGRLTNSMILRKRSQPYIINRDLTIMPEATLTVEAGAKLSFFPNVGILVLGNLVAVGRDSDRIVFGPITRSSAQRAIFPVTLSQIKPASDIGNARLYGGKSHTEGYLELFNSTTNQWVPIWHPDFSVQDAKVVCRHLNQPTDDPQIWRGGRVENFRYVRTWMRPFYCLGSEATVHECALPLLQPHLYQTEAQEMENSYIFVRCQGRVLPVDVEHWGGIRFARPDYEYEESHLSDDDKSVLEEVDIIGAGMLHGMRASGAVEITNRNPRIEGVKITQSASNGAVVINPSANLNLHHFHAAKSALTGVTILLLRGDLKGGSTQSTFEPIKNQPHTPLGSLPPLTAQFMSGISLSSSMFSIVDICSPDKVVAVRKRLLVLFRYDPLSVRKDCVKIFQFASMRVLNRMPDLPASKIGFRLLEWNMYESEYLPNSDFLELFEGNVYNQTDYRFLARINATKNTRQTFESQKDSLTVHLSATVAPDFSTHGFIAEVVTLPPAYVGFSREARLNITSSTFIENRRGGLQLHTTGEFNPIIAVERCIFESNGEKVFHNFSTSYQAALINVQNTPQIEFHNNYFKANQGGLQVTAGSLTAATRTHIIVRANIFHANRLASALSITGGTSSLQEATVHRNIFFDNTAQFTDTIVLGKILANFSENQVLYNVGRYNLLLDGFRQARRAEYQTVIRNNFIRNRAYGRPELDLLDYRAQDRTVMYATGSGQLITGNLLNNPDSDFDLHVTNQTELFPVDPGVINAPINYWGSPVEAGVAGRIRDKQDSRWFYEVVYKPFHSSNTSLMDGKCFPGFGLLQDSCYIFIGGVATFSDAMLFCKLINASLPYADKMEFALSRFVHDRQRNFDWRRDSVWVQSHAVRVDQCVALRNQRLVKTIDCNEPRPFICERDPAFIVVARSWHTQLAYAIAVLIAAIALLVILLLVCCWAQKSKQRQKEALRRRDSIRESIRISRTSLAFNSTHNLNGGLSKSKSDLNQVLPSAISLHPEPRWEENGSIAKTSRTFNSSVEFSPDYDFFEARNDAIIFDPYFQNVRRPMKSHITPSDLTFNNVAYIDSSNSRTSTRTDTASDQTSTIEVKPDFVVAQSDDEDDSSASFRYLRTARVPVSVAPRQSQLLETDM</sequence>
<feature type="chain" id="PRO_5008897588" description="SRCR domain-containing protein" evidence="8">
    <location>
        <begin position="32"/>
        <end position="2925"/>
    </location>
</feature>
<dbReference type="OrthoDB" id="536948at2759"/>
<dbReference type="FunFam" id="3.10.250.10:FF:000007">
    <property type="entry name" value="Soluble scavenger receptor cysteine-rich domain-containing protein SSC5D"/>
    <property type="match status" value="1"/>
</dbReference>